<dbReference type="PROSITE" id="PS51257">
    <property type="entry name" value="PROKAR_LIPOPROTEIN"/>
    <property type="match status" value="1"/>
</dbReference>
<protein>
    <submittedName>
        <fullName evidence="1">Glycoside hydrolase</fullName>
    </submittedName>
</protein>
<dbReference type="CDD" id="cd15482">
    <property type="entry name" value="Sialidase_non-viral"/>
    <property type="match status" value="1"/>
</dbReference>
<evidence type="ECO:0000313" key="2">
    <source>
        <dbReference type="Proteomes" id="UP001058267"/>
    </source>
</evidence>
<dbReference type="RefSeq" id="WP_147513254.1">
    <property type="nucleotide sequence ID" value="NZ_CP102252.1"/>
</dbReference>
<dbReference type="Gene3D" id="2.60.40.1190">
    <property type="match status" value="1"/>
</dbReference>
<dbReference type="PANTHER" id="PTHR38792:SF3">
    <property type="entry name" value="BNR_ASP-BOX REPEAT DOMAIN PROTEIN (AFU_ORTHOLOGUE AFUA_7G06430)-RELATED"/>
    <property type="match status" value="1"/>
</dbReference>
<proteinExistence type="predicted"/>
<dbReference type="PANTHER" id="PTHR38792">
    <property type="entry name" value="BNR/ASP-BOX REPEAT DOMAIN PROTEIN (AFU_ORTHOLOGUE AFUA_7G06430)-RELATED"/>
    <property type="match status" value="1"/>
</dbReference>
<keyword evidence="2" id="KW-1185">Reference proteome</keyword>
<dbReference type="InterPro" id="IPR036278">
    <property type="entry name" value="Sialidase_sf"/>
</dbReference>
<dbReference type="SUPFAM" id="SSF50939">
    <property type="entry name" value="Sialidases"/>
    <property type="match status" value="1"/>
</dbReference>
<dbReference type="GO" id="GO:0016787">
    <property type="term" value="F:hydrolase activity"/>
    <property type="evidence" value="ECO:0007669"/>
    <property type="project" value="UniProtKB-KW"/>
</dbReference>
<name>A0ABY5V8X3_9BACT</name>
<dbReference type="Gene3D" id="2.120.10.10">
    <property type="match status" value="1"/>
</dbReference>
<evidence type="ECO:0000313" key="1">
    <source>
        <dbReference type="EMBL" id="UWN66115.1"/>
    </source>
</evidence>
<keyword evidence="1" id="KW-0378">Hydrolase</keyword>
<dbReference type="EMBL" id="CP102252">
    <property type="protein sequence ID" value="UWN66115.1"/>
    <property type="molecule type" value="Genomic_DNA"/>
</dbReference>
<sequence length="591" mass="66552">MNGRKAWMAGLVVCLSFLSGCTRERNGEVAARISLEYSTHRQLTEMRVQGRDATEPNLYYPRVKQLSDGSLLLCFMNDHFGWDIYVSRSEDGGLSWSDAQLLLEKYSTTSTVGEDLMVYANPDFIELNDGRILLAYQWRYKKGYNDLAHTNENCGVGIMTSSDGGRSWSKARSVYRGRCWEPAMLQLPSGEIQMYITSSQNVVNGLSCPRTVVIRSFDGGETWQGKSECGIGDNEIISYTKDDRFGYDGMPTAVLLQDGSIAMSIEVWSGKYVVDQTPMIVRTSAEENWHLDTARLLRHGGPAYPQKKQANKDLIGYGPYLSRLPSGETLLLSNGLYQGRQSSWLFVGDVRADNFGFATTGFDGYWGSVDCLDNDRVLITGTEKYTEDSVVRGKSHLMTGRVNRARSLTRVGDSLVGPEMFDVENNDCWYLGRTVPMKVFYDFGCTDEAFVFDTWVFTDKLTAYSVENSDASVILLSKGDDVYKLAVNPSGDYAFYRLDRNSWQGLRFGTTDEIAVAGSINADADEDLGFAARVRIPWSWMDRKPARGEVLRIHPAFWYKARSAEKHPRYWEELQGENPEDPQSWLAVTVE</sequence>
<gene>
    <name evidence="1" type="ORF">NQ519_04580</name>
</gene>
<dbReference type="Proteomes" id="UP001058267">
    <property type="component" value="Chromosome"/>
</dbReference>
<reference evidence="1" key="1">
    <citation type="journal article" date="2022" name="Cell">
        <title>Design, construction, and in vivo augmentation of a complex gut microbiome.</title>
        <authorList>
            <person name="Cheng A.G."/>
            <person name="Ho P.Y."/>
            <person name="Aranda-Diaz A."/>
            <person name="Jain S."/>
            <person name="Yu F.B."/>
            <person name="Meng X."/>
            <person name="Wang M."/>
            <person name="Iakiviak M."/>
            <person name="Nagashima K."/>
            <person name="Zhao A."/>
            <person name="Murugkar P."/>
            <person name="Patil A."/>
            <person name="Atabakhsh K."/>
            <person name="Weakley A."/>
            <person name="Yan J."/>
            <person name="Brumbaugh A.R."/>
            <person name="Higginbottom S."/>
            <person name="Dimas A."/>
            <person name="Shiver A.L."/>
            <person name="Deutschbauer A."/>
            <person name="Neff N."/>
            <person name="Sonnenburg J.L."/>
            <person name="Huang K.C."/>
            <person name="Fischbach M.A."/>
        </authorList>
    </citation>
    <scope>NUCLEOTIDE SEQUENCE</scope>
    <source>
        <strain evidence="1">JC50</strain>
    </source>
</reference>
<accession>A0ABY5V8X3</accession>
<organism evidence="1 2">
    <name type="scientific">Alistipes senegalensis JC50</name>
    <dbReference type="NCBI Taxonomy" id="1033732"/>
    <lineage>
        <taxon>Bacteria</taxon>
        <taxon>Pseudomonadati</taxon>
        <taxon>Bacteroidota</taxon>
        <taxon>Bacteroidia</taxon>
        <taxon>Bacteroidales</taxon>
        <taxon>Rikenellaceae</taxon>
        <taxon>Alistipes</taxon>
    </lineage>
</organism>